<feature type="domain" description="Poly(A) RNA polymerase mitochondrial-like central palm" evidence="9">
    <location>
        <begin position="169"/>
        <end position="293"/>
    </location>
</feature>
<dbReference type="Proteomes" id="UP000823405">
    <property type="component" value="Unassembled WGS sequence"/>
</dbReference>
<feature type="compositionally biased region" description="Low complexity" evidence="7">
    <location>
        <begin position="916"/>
        <end position="925"/>
    </location>
</feature>
<organism evidence="10 11">
    <name type="scientific">Linnemannia gamsii</name>
    <dbReference type="NCBI Taxonomy" id="64522"/>
    <lineage>
        <taxon>Eukaryota</taxon>
        <taxon>Fungi</taxon>
        <taxon>Fungi incertae sedis</taxon>
        <taxon>Mucoromycota</taxon>
        <taxon>Mortierellomycotina</taxon>
        <taxon>Mortierellomycetes</taxon>
        <taxon>Mortierellales</taxon>
        <taxon>Mortierellaceae</taxon>
        <taxon>Linnemannia</taxon>
    </lineage>
</organism>
<evidence type="ECO:0000256" key="2">
    <source>
        <dbReference type="ARBA" id="ARBA00008593"/>
    </source>
</evidence>
<feature type="compositionally biased region" description="Basic residues" evidence="7">
    <location>
        <begin position="43"/>
        <end position="52"/>
    </location>
</feature>
<dbReference type="OrthoDB" id="273917at2759"/>
<keyword evidence="4" id="KW-0808">Transferase</keyword>
<proteinExistence type="inferred from homology"/>
<dbReference type="GO" id="GO:0043634">
    <property type="term" value="P:polyadenylation-dependent ncRNA catabolic process"/>
    <property type="evidence" value="ECO:0007669"/>
    <property type="project" value="TreeGrafter"/>
</dbReference>
<keyword evidence="11" id="KW-1185">Reference proteome</keyword>
<dbReference type="GO" id="GO:0010605">
    <property type="term" value="P:negative regulation of macromolecule metabolic process"/>
    <property type="evidence" value="ECO:0007669"/>
    <property type="project" value="UniProtKB-ARBA"/>
</dbReference>
<comment type="similarity">
    <text evidence="2">Belongs to the DNA polymerase type-B-like family.</text>
</comment>
<feature type="compositionally biased region" description="Basic and acidic residues" evidence="7">
    <location>
        <begin position="926"/>
        <end position="938"/>
    </location>
</feature>
<dbReference type="GO" id="GO:0031499">
    <property type="term" value="C:TRAMP complex"/>
    <property type="evidence" value="ECO:0007669"/>
    <property type="project" value="TreeGrafter"/>
</dbReference>
<name>A0A9P6ULC2_9FUNG</name>
<dbReference type="Pfam" id="PF03828">
    <property type="entry name" value="PAP_assoc"/>
    <property type="match status" value="1"/>
</dbReference>
<evidence type="ECO:0000256" key="7">
    <source>
        <dbReference type="SAM" id="MobiDB-lite"/>
    </source>
</evidence>
<evidence type="ECO:0000313" key="11">
    <source>
        <dbReference type="Proteomes" id="UP000823405"/>
    </source>
</evidence>
<feature type="region of interest" description="Disordered" evidence="7">
    <location>
        <begin position="98"/>
        <end position="152"/>
    </location>
</feature>
<evidence type="ECO:0000313" key="10">
    <source>
        <dbReference type="EMBL" id="KAG0310356.1"/>
    </source>
</evidence>
<evidence type="ECO:0000256" key="5">
    <source>
        <dbReference type="ARBA" id="ARBA00022723"/>
    </source>
</evidence>
<dbReference type="GO" id="GO:0031123">
    <property type="term" value="P:RNA 3'-end processing"/>
    <property type="evidence" value="ECO:0007669"/>
    <property type="project" value="TreeGrafter"/>
</dbReference>
<feature type="compositionally biased region" description="Low complexity" evidence="7">
    <location>
        <begin position="103"/>
        <end position="113"/>
    </location>
</feature>
<dbReference type="GO" id="GO:0003729">
    <property type="term" value="F:mRNA binding"/>
    <property type="evidence" value="ECO:0007669"/>
    <property type="project" value="TreeGrafter"/>
</dbReference>
<dbReference type="GO" id="GO:0005730">
    <property type="term" value="C:nucleolus"/>
    <property type="evidence" value="ECO:0007669"/>
    <property type="project" value="TreeGrafter"/>
</dbReference>
<protein>
    <recommendedName>
        <fullName evidence="3">polynucleotide adenylyltransferase</fullName>
        <ecNumber evidence="3">2.7.7.19</ecNumber>
    </recommendedName>
</protein>
<feature type="compositionally biased region" description="Low complexity" evidence="7">
    <location>
        <begin position="29"/>
        <end position="41"/>
    </location>
</feature>
<sequence length="938" mass="105282">MSDQDSNKPALDAVAKNLDFVDLIDDSSDGNNIKNNKSSSIQPKKRMRRGKSTRQSPRTSTPTSTQRPIPPPPTGRAQVGSLYLTNQSVAGQLGEERQAYKAQEPQTQHQQQQGAKRKREDWADFEAFEASDSDDQRWGQPQGQEQERLNQPWMRHDYSHQSSAIEMFTQEITDYADYLKPTPEEHAIRTYVFKAVKEFVTQLWSEAKVHVFGSFNTQLYLPGSDMDIVIMLDKGKPGPGLLRTLAKKIRSSGFGINVEAIIFAKVPIVKFQEPRTGIHVDISLNQLDGFKTGVTVQQFMAQMPALRPMTMLIKQFLKSKPANFSEVHQGGLGSFSVTLMVMSFLQMHPLIQSRRIDPILNLGVLVIEFFELYGLCFNYSNVSISVTRGGSYIQKGGDGLQNERLTLINPIANRDVAKGTRNMPIIRAAFVLAYQELTSTIRNRQEELNRKPRPTRAQPGSSLTSETLLRQHSMIKKVFRLPSHVEKNRGDIRAIFAEGVFQARFGELVREQGQGLDLEDMPLVGDENPLHKVNEDDGLIRAYRRHFPRKSDLTTIKDFATSFKPKLVRRATTMEPLGPLLSETEYESLIVKINELGAAISRARAGFAKKQPVNSSRPGLESGTETDDTVKPVAAKTVKKWRTLIAELKEPIKKDRLRTVALVLQKAAQPEQHETSTMQREAVVVTQQDDDSLESQASRLQVISQRVVELFDTLDPSDSSQSAAFHPQCTELMEQQAQFGVRQVEHQEGIVLSPEDREQLVEWSNSAVIDRLRSMNPIKMTKVEEALLMMNSRSEDNQGQDQDLATPTATGVSSGSSGSNAALDFHRTHDLDEDNGLFEMDMSDVDEDEPSDKYFDAMMREAQMEYGSSEDNEDQDNESSSSSSVRAHRDPQNIRSGNDSIQLSQLYSSPKGDYGVGVSVNSGNSSRHEQLEKMRQRS</sequence>
<dbReference type="PANTHER" id="PTHR23092">
    <property type="entry name" value="POLY(A) RNA POLYMERASE"/>
    <property type="match status" value="1"/>
</dbReference>
<feature type="compositionally biased region" description="Polar residues" evidence="7">
    <location>
        <begin position="797"/>
        <end position="812"/>
    </location>
</feature>
<dbReference type="GO" id="GO:1990817">
    <property type="term" value="F:poly(A) RNA polymerase activity"/>
    <property type="evidence" value="ECO:0007669"/>
    <property type="project" value="UniProtKB-EC"/>
</dbReference>
<dbReference type="PANTHER" id="PTHR23092:SF15">
    <property type="entry name" value="INACTIVE NON-CANONICAL POLY(A) RNA POLYMERASE PROTEIN TRF4-2-RELATED"/>
    <property type="match status" value="1"/>
</dbReference>
<dbReference type="SUPFAM" id="SSF81301">
    <property type="entry name" value="Nucleotidyltransferase"/>
    <property type="match status" value="1"/>
</dbReference>
<dbReference type="SUPFAM" id="SSF81631">
    <property type="entry name" value="PAP/OAS1 substrate-binding domain"/>
    <property type="match status" value="1"/>
</dbReference>
<feature type="region of interest" description="Disordered" evidence="7">
    <location>
        <begin position="23"/>
        <end position="79"/>
    </location>
</feature>
<comment type="cofactor">
    <cofactor evidence="1">
        <name>Mn(2+)</name>
        <dbReference type="ChEBI" id="CHEBI:29035"/>
    </cofactor>
</comment>
<dbReference type="GO" id="GO:0046872">
    <property type="term" value="F:metal ion binding"/>
    <property type="evidence" value="ECO:0007669"/>
    <property type="project" value="UniProtKB-KW"/>
</dbReference>
<dbReference type="InterPro" id="IPR054708">
    <property type="entry name" value="MTPAP-like_central"/>
</dbReference>
<reference evidence="10" key="1">
    <citation type="journal article" date="2020" name="Fungal Divers.">
        <title>Resolving the Mortierellaceae phylogeny through synthesis of multi-gene phylogenetics and phylogenomics.</title>
        <authorList>
            <person name="Vandepol N."/>
            <person name="Liber J."/>
            <person name="Desiro A."/>
            <person name="Na H."/>
            <person name="Kennedy M."/>
            <person name="Barry K."/>
            <person name="Grigoriev I.V."/>
            <person name="Miller A.N."/>
            <person name="O'Donnell K."/>
            <person name="Stajich J.E."/>
            <person name="Bonito G."/>
        </authorList>
    </citation>
    <scope>NUCLEOTIDE SEQUENCE</scope>
    <source>
        <strain evidence="10">NVP60</strain>
    </source>
</reference>
<keyword evidence="6" id="KW-0460">Magnesium</keyword>
<evidence type="ECO:0000256" key="1">
    <source>
        <dbReference type="ARBA" id="ARBA00001936"/>
    </source>
</evidence>
<dbReference type="InterPro" id="IPR002058">
    <property type="entry name" value="PAP_assoc"/>
</dbReference>
<evidence type="ECO:0000259" key="9">
    <source>
        <dbReference type="Pfam" id="PF22600"/>
    </source>
</evidence>
<dbReference type="Gene3D" id="1.10.1410.10">
    <property type="match status" value="1"/>
</dbReference>
<dbReference type="CDD" id="cd05402">
    <property type="entry name" value="NT_PAP_TUTase"/>
    <property type="match status" value="1"/>
</dbReference>
<evidence type="ECO:0000256" key="6">
    <source>
        <dbReference type="ARBA" id="ARBA00022842"/>
    </source>
</evidence>
<keyword evidence="5" id="KW-0479">Metal-binding</keyword>
<gene>
    <name evidence="10" type="primary">PAPD5</name>
    <name evidence="10" type="ORF">BGZ97_012617</name>
</gene>
<dbReference type="AlphaFoldDB" id="A0A9P6ULC2"/>
<dbReference type="FunFam" id="3.30.460.10:FF:000006">
    <property type="entry name" value="non-canonical poly(A) RNA polymerase PAPD5"/>
    <property type="match status" value="1"/>
</dbReference>
<dbReference type="InterPro" id="IPR043519">
    <property type="entry name" value="NT_sf"/>
</dbReference>
<feature type="compositionally biased region" description="Polar residues" evidence="7">
    <location>
        <begin position="893"/>
        <end position="908"/>
    </location>
</feature>
<feature type="region of interest" description="Disordered" evidence="7">
    <location>
        <begin position="793"/>
        <end position="822"/>
    </location>
</feature>
<dbReference type="Gene3D" id="3.30.460.10">
    <property type="entry name" value="Beta Polymerase, domain 2"/>
    <property type="match status" value="1"/>
</dbReference>
<evidence type="ECO:0000256" key="4">
    <source>
        <dbReference type="ARBA" id="ARBA00022679"/>
    </source>
</evidence>
<feature type="compositionally biased region" description="Acidic residues" evidence="7">
    <location>
        <begin position="123"/>
        <end position="133"/>
    </location>
</feature>
<feature type="domain" description="PAP-associated" evidence="8">
    <location>
        <begin position="361"/>
        <end position="395"/>
    </location>
</feature>
<evidence type="ECO:0000259" key="8">
    <source>
        <dbReference type="Pfam" id="PF03828"/>
    </source>
</evidence>
<feature type="region of interest" description="Disordered" evidence="7">
    <location>
        <begin position="865"/>
        <end position="938"/>
    </location>
</feature>
<dbReference type="InterPro" id="IPR045862">
    <property type="entry name" value="Trf4-like"/>
</dbReference>
<feature type="region of interest" description="Disordered" evidence="7">
    <location>
        <begin position="443"/>
        <end position="466"/>
    </location>
</feature>
<feature type="compositionally biased region" description="Acidic residues" evidence="7">
    <location>
        <begin position="868"/>
        <end position="877"/>
    </location>
</feature>
<dbReference type="EMBL" id="JAAAIN010000848">
    <property type="protein sequence ID" value="KAG0310356.1"/>
    <property type="molecule type" value="Genomic_DNA"/>
</dbReference>
<feature type="compositionally biased region" description="Low complexity" evidence="7">
    <location>
        <begin position="53"/>
        <end position="67"/>
    </location>
</feature>
<dbReference type="Pfam" id="PF22600">
    <property type="entry name" value="MTPAP-like_central"/>
    <property type="match status" value="1"/>
</dbReference>
<evidence type="ECO:0000256" key="3">
    <source>
        <dbReference type="ARBA" id="ARBA00012388"/>
    </source>
</evidence>
<comment type="caution">
    <text evidence="10">The sequence shown here is derived from an EMBL/GenBank/DDBJ whole genome shotgun (WGS) entry which is preliminary data.</text>
</comment>
<accession>A0A9P6ULC2</accession>
<dbReference type="EC" id="2.7.7.19" evidence="3"/>